<feature type="coiled-coil region" evidence="3">
    <location>
        <begin position="446"/>
        <end position="525"/>
    </location>
</feature>
<feature type="compositionally biased region" description="Basic and acidic residues" evidence="4">
    <location>
        <begin position="1"/>
        <end position="18"/>
    </location>
</feature>
<protein>
    <recommendedName>
        <fullName evidence="7">Filament-like plant protein</fullName>
    </recommendedName>
</protein>
<gene>
    <name evidence="5" type="ORF">ZIOFF_027216</name>
</gene>
<reference evidence="5 6" key="1">
    <citation type="submission" date="2020-08" db="EMBL/GenBank/DDBJ databases">
        <title>Plant Genome Project.</title>
        <authorList>
            <person name="Zhang R.-G."/>
        </authorList>
    </citation>
    <scope>NUCLEOTIDE SEQUENCE [LARGE SCALE GENOMIC DNA]</scope>
    <source>
        <tissue evidence="5">Rhizome</tissue>
    </source>
</reference>
<sequence>MDRRSWIWRRKSSEKEGGCETESSGSVSSERYSGEQEATRTSSIGSPKHAQLPEISSKDVDHEVDETTKILNDKLSSALLNICAKEELVKQHAEVAEEAVLGWENAEKEVSILRQQLEDALKKCSSLEDKATHLNAALKECVRQLRLTREEQEQKVQDAILGKTHEWKFEKSELELQLIELQAQMEAKIETSTSFEYDLCSEIEDLKKENSALKADLATLTENLHMRTLELELSTRTAETSSKQHLDSIKKLARLEAECHKLRAAAHKLSSANKHKFISTSQCVESVTDSQSDAGERQLSLDHEQSGSDSCASALISELDQFNKEKDSPRSLNTAVEIGLMDDFLEMERLVALPEVDHGSYSPDNDADSDRTVAGKHSSRNELEAVHLHTTELEETIEKMKSEKVEMERSLAVTNDQLKDTCMQLMAAEGKIVVLQRQLNLINGEKHVFELELEAAEGKNNELELQLELAHTENHNLCERITSLDKNFDEEKKLSSKLRVRCQKMEATEAKRNKMQLQLESAFAEIIELRGKVRLLEQVVEEEKKLSTELASRCSKIDVLKQKKEELEWELESTNLELCKLHEKVDLIERKLKEEKAFSSGLLIKYETTELTNVRNKELEHQLSSKDLELVMLQEKVNILEDNVEKERAKRSELVLQLELAHKEVGNLHEKLGTLEKQMEDENAAESRDHASKYHILENQLQIKQQATKFYSSATSNEKPIVTQDKGIVPDVEKLAECQKTIASLNHQLKLLSNFDEFMLETDKPESPNGEFSASLPNTEQTGNLKLSTSLAGQPEFSCPSRKDCVTEIL</sequence>
<feature type="compositionally biased region" description="Low complexity" evidence="4">
    <location>
        <begin position="20"/>
        <end position="31"/>
    </location>
</feature>
<comment type="similarity">
    <text evidence="1">Belongs to the FPP family.</text>
</comment>
<feature type="compositionally biased region" description="Basic and acidic residues" evidence="4">
    <location>
        <begin position="368"/>
        <end position="380"/>
    </location>
</feature>
<dbReference type="EMBL" id="JACMSC010000007">
    <property type="protein sequence ID" value="KAG6516742.1"/>
    <property type="molecule type" value="Genomic_DNA"/>
</dbReference>
<evidence type="ECO:0000256" key="3">
    <source>
        <dbReference type="SAM" id="Coils"/>
    </source>
</evidence>
<feature type="coiled-coil region" evidence="3">
    <location>
        <begin position="103"/>
        <end position="223"/>
    </location>
</feature>
<accession>A0A8J5H1X1</accession>
<dbReference type="PANTHER" id="PTHR31580">
    <property type="entry name" value="FILAMENT-LIKE PLANT PROTEIN 4"/>
    <property type="match status" value="1"/>
</dbReference>
<feature type="coiled-coil region" evidence="3">
    <location>
        <begin position="616"/>
        <end position="685"/>
    </location>
</feature>
<evidence type="ECO:0000256" key="1">
    <source>
        <dbReference type="ARBA" id="ARBA00005921"/>
    </source>
</evidence>
<evidence type="ECO:0000313" key="5">
    <source>
        <dbReference type="EMBL" id="KAG6516742.1"/>
    </source>
</evidence>
<comment type="caution">
    <text evidence="5">The sequence shown here is derived from an EMBL/GenBank/DDBJ whole genome shotgun (WGS) entry which is preliminary data.</text>
</comment>
<organism evidence="5 6">
    <name type="scientific">Zingiber officinale</name>
    <name type="common">Ginger</name>
    <name type="synonym">Amomum zingiber</name>
    <dbReference type="NCBI Taxonomy" id="94328"/>
    <lineage>
        <taxon>Eukaryota</taxon>
        <taxon>Viridiplantae</taxon>
        <taxon>Streptophyta</taxon>
        <taxon>Embryophyta</taxon>
        <taxon>Tracheophyta</taxon>
        <taxon>Spermatophyta</taxon>
        <taxon>Magnoliopsida</taxon>
        <taxon>Liliopsida</taxon>
        <taxon>Zingiberales</taxon>
        <taxon>Zingiberaceae</taxon>
        <taxon>Zingiber</taxon>
    </lineage>
</organism>
<proteinExistence type="inferred from homology"/>
<evidence type="ECO:0008006" key="7">
    <source>
        <dbReference type="Google" id="ProtNLM"/>
    </source>
</evidence>
<dbReference type="AlphaFoldDB" id="A0A8J5H1X1"/>
<dbReference type="OrthoDB" id="128924at2759"/>
<dbReference type="PANTHER" id="PTHR31580:SF49">
    <property type="entry name" value="FILAMENT-LIKE PLANT PROTEIN 3"/>
    <property type="match status" value="1"/>
</dbReference>
<feature type="coiled-coil region" evidence="3">
    <location>
        <begin position="390"/>
        <end position="417"/>
    </location>
</feature>
<evidence type="ECO:0000313" key="6">
    <source>
        <dbReference type="Proteomes" id="UP000734854"/>
    </source>
</evidence>
<keyword evidence="2 3" id="KW-0175">Coiled coil</keyword>
<keyword evidence="6" id="KW-1185">Reference proteome</keyword>
<dbReference type="Proteomes" id="UP000734854">
    <property type="component" value="Unassembled WGS sequence"/>
</dbReference>
<dbReference type="Pfam" id="PF05911">
    <property type="entry name" value="FPP"/>
    <property type="match status" value="4"/>
</dbReference>
<name>A0A8J5H1X1_ZINOF</name>
<feature type="region of interest" description="Disordered" evidence="4">
    <location>
        <begin position="356"/>
        <end position="380"/>
    </location>
</feature>
<feature type="region of interest" description="Disordered" evidence="4">
    <location>
        <begin position="1"/>
        <end position="61"/>
    </location>
</feature>
<evidence type="ECO:0000256" key="2">
    <source>
        <dbReference type="ARBA" id="ARBA00023054"/>
    </source>
</evidence>
<evidence type="ECO:0000256" key="4">
    <source>
        <dbReference type="SAM" id="MobiDB-lite"/>
    </source>
</evidence>
<dbReference type="InterPro" id="IPR008587">
    <property type="entry name" value="FPP_plant"/>
</dbReference>